<proteinExistence type="predicted"/>
<dbReference type="SUPFAM" id="SSF48452">
    <property type="entry name" value="TPR-like"/>
    <property type="match status" value="1"/>
</dbReference>
<sequence>MAAAPAAEAQIRVPTRKPTAALSKRPETPVLADPPATQQLLLQAASLTINFKDSEALAVYQEILKTTPSHYLSLWQAAVLSVKIGARYSDETRKAAYFNAARSYADRALLLRPEGGESNYAVALALFNQATLYKAGARLAAFRDLRSHVFLATEHRPDLAETWQLLGRWQYRVAHYNLLERLYSKLVLGGVPEGGSSRQAIESLEQAHKIAPGNLQVCYDLARMCRYQGRRKRAIEVLRAAEKIPPITSEELVVSRLCRKMLPPLLRADVRRQERQQSDPPASQVSTPDTLLRPAPRVSNRE</sequence>
<gene>
    <name evidence="2" type="ORF">BEN48_07765</name>
</gene>
<protein>
    <recommendedName>
        <fullName evidence="4">Tetratricopeptide repeat protein</fullName>
    </recommendedName>
</protein>
<dbReference type="RefSeq" id="WP_070731746.1">
    <property type="nucleotide sequence ID" value="NZ_MDZC01000010.1"/>
</dbReference>
<evidence type="ECO:0000313" key="3">
    <source>
        <dbReference type="Proteomes" id="UP000177791"/>
    </source>
</evidence>
<feature type="region of interest" description="Disordered" evidence="1">
    <location>
        <begin position="269"/>
        <end position="302"/>
    </location>
</feature>
<evidence type="ECO:0008006" key="4">
    <source>
        <dbReference type="Google" id="ProtNLM"/>
    </source>
</evidence>
<reference evidence="2 3" key="1">
    <citation type="submission" date="2016-08" db="EMBL/GenBank/DDBJ databases">
        <title>Hymenobacter coccineus sp. nov., Hymenobacter lapidarius sp. nov. and Hymenobacter glacialis sp. nov., isolated from Antarctic soil.</title>
        <authorList>
            <person name="Sedlacek I."/>
            <person name="Kralova S."/>
            <person name="Kyrova K."/>
            <person name="Maslanova I."/>
            <person name="Stankova E."/>
            <person name="Vrbovska V."/>
            <person name="Nemec M."/>
            <person name="Bartak M."/>
            <person name="Svec P."/>
            <person name="Busse H.-J."/>
            <person name="Pantucek R."/>
        </authorList>
    </citation>
    <scope>NUCLEOTIDE SEQUENCE [LARGE SCALE GENOMIC DNA]</scope>
    <source>
        <strain evidence="2 3">CCM 8648</strain>
    </source>
</reference>
<dbReference type="STRING" id="1908236.BEN48_07765"/>
<dbReference type="AlphaFoldDB" id="A0A1G1TD95"/>
<dbReference type="Gene3D" id="1.25.40.10">
    <property type="entry name" value="Tetratricopeptide repeat domain"/>
    <property type="match status" value="1"/>
</dbReference>
<dbReference type="Pfam" id="PF14559">
    <property type="entry name" value="TPR_19"/>
    <property type="match status" value="1"/>
</dbReference>
<evidence type="ECO:0000256" key="1">
    <source>
        <dbReference type="SAM" id="MobiDB-lite"/>
    </source>
</evidence>
<organism evidence="2 3">
    <name type="scientific">Hymenobacter glacialis</name>
    <dbReference type="NCBI Taxonomy" id="1908236"/>
    <lineage>
        <taxon>Bacteria</taxon>
        <taxon>Pseudomonadati</taxon>
        <taxon>Bacteroidota</taxon>
        <taxon>Cytophagia</taxon>
        <taxon>Cytophagales</taxon>
        <taxon>Hymenobacteraceae</taxon>
        <taxon>Hymenobacter</taxon>
    </lineage>
</organism>
<name>A0A1G1TD95_9BACT</name>
<dbReference type="EMBL" id="MDZC01000010">
    <property type="protein sequence ID" value="OGX88844.1"/>
    <property type="molecule type" value="Genomic_DNA"/>
</dbReference>
<dbReference type="InterPro" id="IPR011990">
    <property type="entry name" value="TPR-like_helical_dom_sf"/>
</dbReference>
<feature type="region of interest" description="Disordered" evidence="1">
    <location>
        <begin position="1"/>
        <end position="29"/>
    </location>
</feature>
<keyword evidence="3" id="KW-1185">Reference proteome</keyword>
<evidence type="ECO:0000313" key="2">
    <source>
        <dbReference type="EMBL" id="OGX88844.1"/>
    </source>
</evidence>
<comment type="caution">
    <text evidence="2">The sequence shown here is derived from an EMBL/GenBank/DDBJ whole genome shotgun (WGS) entry which is preliminary data.</text>
</comment>
<feature type="compositionally biased region" description="Polar residues" evidence="1">
    <location>
        <begin position="278"/>
        <end position="289"/>
    </location>
</feature>
<dbReference type="OrthoDB" id="9813878at2"/>
<accession>A0A1G1TD95</accession>
<dbReference type="Proteomes" id="UP000177791">
    <property type="component" value="Unassembled WGS sequence"/>
</dbReference>